<sequence>MTEKEQEVFVSKRTVGLSSGILYGIGCGIGGSVFVLLGTAIAEARSGVLISLILGGILIF</sequence>
<gene>
    <name evidence="2" type="ORF">LCGC14_2877480</name>
</gene>
<evidence type="ECO:0000256" key="1">
    <source>
        <dbReference type="SAM" id="Phobius"/>
    </source>
</evidence>
<feature type="non-terminal residue" evidence="2">
    <location>
        <position position="60"/>
    </location>
</feature>
<keyword evidence="1" id="KW-1133">Transmembrane helix</keyword>
<name>A0A0F9AS91_9ZZZZ</name>
<organism evidence="2">
    <name type="scientific">marine sediment metagenome</name>
    <dbReference type="NCBI Taxonomy" id="412755"/>
    <lineage>
        <taxon>unclassified sequences</taxon>
        <taxon>metagenomes</taxon>
        <taxon>ecological metagenomes</taxon>
    </lineage>
</organism>
<comment type="caution">
    <text evidence="2">The sequence shown here is derived from an EMBL/GenBank/DDBJ whole genome shotgun (WGS) entry which is preliminary data.</text>
</comment>
<keyword evidence="1" id="KW-0812">Transmembrane</keyword>
<proteinExistence type="predicted"/>
<protein>
    <recommendedName>
        <fullName evidence="3">Amino acid permease/ SLC12A domain-containing protein</fullName>
    </recommendedName>
</protein>
<evidence type="ECO:0008006" key="3">
    <source>
        <dbReference type="Google" id="ProtNLM"/>
    </source>
</evidence>
<keyword evidence="1" id="KW-0472">Membrane</keyword>
<accession>A0A0F9AS91</accession>
<dbReference type="AlphaFoldDB" id="A0A0F9AS91"/>
<feature type="transmembrane region" description="Helical" evidence="1">
    <location>
        <begin position="20"/>
        <end position="42"/>
    </location>
</feature>
<dbReference type="EMBL" id="LAZR01056029">
    <property type="protein sequence ID" value="KKK75066.1"/>
    <property type="molecule type" value="Genomic_DNA"/>
</dbReference>
<reference evidence="2" key="1">
    <citation type="journal article" date="2015" name="Nature">
        <title>Complex archaea that bridge the gap between prokaryotes and eukaryotes.</title>
        <authorList>
            <person name="Spang A."/>
            <person name="Saw J.H."/>
            <person name="Jorgensen S.L."/>
            <person name="Zaremba-Niedzwiedzka K."/>
            <person name="Martijn J."/>
            <person name="Lind A.E."/>
            <person name="van Eijk R."/>
            <person name="Schleper C."/>
            <person name="Guy L."/>
            <person name="Ettema T.J."/>
        </authorList>
    </citation>
    <scope>NUCLEOTIDE SEQUENCE</scope>
</reference>
<evidence type="ECO:0000313" key="2">
    <source>
        <dbReference type="EMBL" id="KKK75066.1"/>
    </source>
</evidence>